<protein>
    <submittedName>
        <fullName evidence="2">Uncharacterized protein</fullName>
    </submittedName>
</protein>
<feature type="region of interest" description="Disordered" evidence="1">
    <location>
        <begin position="158"/>
        <end position="190"/>
    </location>
</feature>
<proteinExistence type="predicted"/>
<organism evidence="2 3">
    <name type="scientific">Puccinia graminis f. sp. tritici</name>
    <dbReference type="NCBI Taxonomy" id="56615"/>
    <lineage>
        <taxon>Eukaryota</taxon>
        <taxon>Fungi</taxon>
        <taxon>Dikarya</taxon>
        <taxon>Basidiomycota</taxon>
        <taxon>Pucciniomycotina</taxon>
        <taxon>Pucciniomycetes</taxon>
        <taxon>Pucciniales</taxon>
        <taxon>Pucciniaceae</taxon>
        <taxon>Puccinia</taxon>
    </lineage>
</organism>
<feature type="compositionally biased region" description="Low complexity" evidence="1">
    <location>
        <begin position="209"/>
        <end position="219"/>
    </location>
</feature>
<reference evidence="2 3" key="1">
    <citation type="submission" date="2019-05" db="EMBL/GenBank/DDBJ databases">
        <title>Emergence of the Ug99 lineage of the wheat stem rust pathogen through somatic hybridization.</title>
        <authorList>
            <person name="Li F."/>
            <person name="Upadhyaya N.M."/>
            <person name="Sperschneider J."/>
            <person name="Matny O."/>
            <person name="Nguyen-Phuc H."/>
            <person name="Mago R."/>
            <person name="Raley C."/>
            <person name="Miller M.E."/>
            <person name="Silverstein K.A.T."/>
            <person name="Henningsen E."/>
            <person name="Hirsch C.D."/>
            <person name="Visser B."/>
            <person name="Pretorius Z.A."/>
            <person name="Steffenson B.J."/>
            <person name="Schwessinger B."/>
            <person name="Dodds P.N."/>
            <person name="Figueroa M."/>
        </authorList>
    </citation>
    <scope>NUCLEOTIDE SEQUENCE [LARGE SCALE GENOMIC DNA]</scope>
    <source>
        <strain evidence="2">21-0</strain>
    </source>
</reference>
<dbReference type="OrthoDB" id="2514177at2759"/>
<evidence type="ECO:0000313" key="3">
    <source>
        <dbReference type="Proteomes" id="UP000324748"/>
    </source>
</evidence>
<gene>
    <name evidence="2" type="ORF">PGT21_015403</name>
</gene>
<name>A0A5B0PRX5_PUCGR</name>
<dbReference type="Proteomes" id="UP000324748">
    <property type="component" value="Unassembled WGS sequence"/>
</dbReference>
<comment type="caution">
    <text evidence="2">The sequence shown here is derived from an EMBL/GenBank/DDBJ whole genome shotgun (WGS) entry which is preliminary data.</text>
</comment>
<accession>A0A5B0PRX5</accession>
<dbReference type="EMBL" id="VSWC01000042">
    <property type="protein sequence ID" value="KAA1103350.1"/>
    <property type="molecule type" value="Genomic_DNA"/>
</dbReference>
<sequence length="357" mass="39568">MSDYTSSAEAVLKLYEILDDFASFGLDINRETIGGLVLQSSLEIGSEWRKEVDRWVEQDLGGSSRTLSKKAVTPDQILKHVDIVKRQLDIGSSGNTFSAMIPQANQARQDDVPDPTMEFYHPEAWPSLPPTVEGLAIRGLQCWNCRSPDHLLSKCKMPRRRNFEQPPPTLEQFRRPWSSTATARPNNPPVLAPGNFQAWYPIVTPPGYSSQGYKQQSSPYAPPTANSGGQSWNRRPDLYRPDNSQRTGPPPSQRPPAQTTANAANTAGNVHQPNQFTNTTATLSSEQQPNFQDSTSRMIEIEVFDENLEHGLVPGFSHLAVGEPDDPVVDTGATHHLTANRGWGPLFSDPNWANRNS</sequence>
<dbReference type="AlphaFoldDB" id="A0A5B0PRX5"/>
<feature type="region of interest" description="Disordered" evidence="1">
    <location>
        <begin position="209"/>
        <end position="262"/>
    </location>
</feature>
<evidence type="ECO:0000256" key="1">
    <source>
        <dbReference type="SAM" id="MobiDB-lite"/>
    </source>
</evidence>
<feature type="compositionally biased region" description="Polar residues" evidence="1">
    <location>
        <begin position="224"/>
        <end position="233"/>
    </location>
</feature>
<evidence type="ECO:0000313" key="2">
    <source>
        <dbReference type="EMBL" id="KAA1103350.1"/>
    </source>
</evidence>
<keyword evidence="3" id="KW-1185">Reference proteome</keyword>